<dbReference type="EMBL" id="CAKKLH010000135">
    <property type="protein sequence ID" value="CAH0104299.1"/>
    <property type="molecule type" value="Genomic_DNA"/>
</dbReference>
<evidence type="ECO:0000313" key="15">
    <source>
        <dbReference type="EMBL" id="CAH0104299.1"/>
    </source>
</evidence>
<keyword evidence="4" id="KW-0789">Thiol protease inhibitor</keyword>
<keyword evidence="6" id="KW-0378">Hydrolase</keyword>
<dbReference type="Gene3D" id="3.90.70.10">
    <property type="entry name" value="Cysteine proteinases"/>
    <property type="match status" value="1"/>
</dbReference>
<feature type="region of interest" description="Disordered" evidence="11">
    <location>
        <begin position="1893"/>
        <end position="1912"/>
    </location>
</feature>
<dbReference type="SUPFAM" id="SSF54403">
    <property type="entry name" value="Cystatin/monellin"/>
    <property type="match status" value="10"/>
</dbReference>
<feature type="domain" description="Cystatin" evidence="12">
    <location>
        <begin position="1089"/>
        <end position="1183"/>
    </location>
</feature>
<keyword evidence="16" id="KW-1185">Reference proteome</keyword>
<dbReference type="SMART" id="SM00645">
    <property type="entry name" value="Pept_C1"/>
    <property type="match status" value="1"/>
</dbReference>
<evidence type="ECO:0000256" key="9">
    <source>
        <dbReference type="ARBA" id="ARBA00023157"/>
    </source>
</evidence>
<feature type="domain" description="Cystatin" evidence="12">
    <location>
        <begin position="792"/>
        <end position="898"/>
    </location>
</feature>
<dbReference type="PROSITE" id="PS00287">
    <property type="entry name" value="CYSTATIN"/>
    <property type="match status" value="7"/>
</dbReference>
<protein>
    <recommendedName>
        <fullName evidence="17">Cathepsin F</fullName>
    </recommendedName>
</protein>
<dbReference type="GO" id="GO:0005737">
    <property type="term" value="C:cytoplasm"/>
    <property type="evidence" value="ECO:0007669"/>
    <property type="project" value="TreeGrafter"/>
</dbReference>
<dbReference type="SMART" id="SM00848">
    <property type="entry name" value="Inhibitor_I29"/>
    <property type="match status" value="1"/>
</dbReference>
<evidence type="ECO:0000313" key="16">
    <source>
        <dbReference type="Proteomes" id="UP000789390"/>
    </source>
</evidence>
<evidence type="ECO:0000259" key="14">
    <source>
        <dbReference type="SMART" id="SM00848"/>
    </source>
</evidence>
<keyword evidence="2" id="KW-0645">Protease</keyword>
<dbReference type="PROSITE" id="PS00139">
    <property type="entry name" value="THIOL_PROTEASE_CYS"/>
    <property type="match status" value="1"/>
</dbReference>
<organism evidence="15 16">
    <name type="scientific">Daphnia galeata</name>
    <dbReference type="NCBI Taxonomy" id="27404"/>
    <lineage>
        <taxon>Eukaryota</taxon>
        <taxon>Metazoa</taxon>
        <taxon>Ecdysozoa</taxon>
        <taxon>Arthropoda</taxon>
        <taxon>Crustacea</taxon>
        <taxon>Branchiopoda</taxon>
        <taxon>Diplostraca</taxon>
        <taxon>Cladocera</taxon>
        <taxon>Anomopoda</taxon>
        <taxon>Daphniidae</taxon>
        <taxon>Daphnia</taxon>
    </lineage>
</organism>
<feature type="region of interest" description="Disordered" evidence="11">
    <location>
        <begin position="1033"/>
        <end position="1056"/>
    </location>
</feature>
<dbReference type="PANTHER" id="PTHR46186:SF2">
    <property type="entry name" value="CYSTATIN"/>
    <property type="match status" value="1"/>
</dbReference>
<dbReference type="PANTHER" id="PTHR46186">
    <property type="entry name" value="CYSTATIN"/>
    <property type="match status" value="1"/>
</dbReference>
<keyword evidence="5" id="KW-0732">Signal</keyword>
<feature type="region of interest" description="Disordered" evidence="11">
    <location>
        <begin position="463"/>
        <end position="504"/>
    </location>
</feature>
<dbReference type="FunFam" id="3.90.70.10:FF:000130">
    <property type="entry name" value="Cysteine proteinase 1"/>
    <property type="match status" value="1"/>
</dbReference>
<dbReference type="SUPFAM" id="SSF54001">
    <property type="entry name" value="Cysteine proteinases"/>
    <property type="match status" value="1"/>
</dbReference>
<dbReference type="CDD" id="cd00042">
    <property type="entry name" value="CY"/>
    <property type="match status" value="9"/>
</dbReference>
<feature type="domain" description="Peptidase C1A papain C-terminal" evidence="13">
    <location>
        <begin position="2007"/>
        <end position="2224"/>
    </location>
</feature>
<dbReference type="Pfam" id="PF08246">
    <property type="entry name" value="Inhibitor_I29"/>
    <property type="match status" value="1"/>
</dbReference>
<feature type="domain" description="Cathepsin propeptide inhibitor" evidence="14">
    <location>
        <begin position="1922"/>
        <end position="1979"/>
    </location>
</feature>
<evidence type="ECO:0000256" key="2">
    <source>
        <dbReference type="ARBA" id="ARBA00022670"/>
    </source>
</evidence>
<evidence type="ECO:0000259" key="12">
    <source>
        <dbReference type="SMART" id="SM00043"/>
    </source>
</evidence>
<accession>A0A8J2RSY1</accession>
<keyword evidence="7" id="KW-0788">Thiol protease</keyword>
<dbReference type="InterPro" id="IPR038765">
    <property type="entry name" value="Papain-like_cys_pep_sf"/>
</dbReference>
<keyword evidence="8" id="KW-0865">Zymogen</keyword>
<keyword evidence="10" id="KW-0325">Glycoprotein</keyword>
<dbReference type="Pfam" id="PF00112">
    <property type="entry name" value="Peptidase_C1"/>
    <property type="match status" value="1"/>
</dbReference>
<feature type="domain" description="Cystatin" evidence="12">
    <location>
        <begin position="1760"/>
        <end position="1868"/>
    </location>
</feature>
<dbReference type="InterPro" id="IPR013201">
    <property type="entry name" value="Prot_inhib_I29"/>
</dbReference>
<dbReference type="GO" id="GO:0031982">
    <property type="term" value="C:vesicle"/>
    <property type="evidence" value="ECO:0007669"/>
    <property type="project" value="TreeGrafter"/>
</dbReference>
<dbReference type="Pfam" id="PF16845">
    <property type="entry name" value="SQAPI"/>
    <property type="match status" value="1"/>
</dbReference>
<dbReference type="InterPro" id="IPR025660">
    <property type="entry name" value="Pept_his_AS"/>
</dbReference>
<evidence type="ECO:0000256" key="8">
    <source>
        <dbReference type="ARBA" id="ARBA00023145"/>
    </source>
</evidence>
<dbReference type="GO" id="GO:0006508">
    <property type="term" value="P:proteolysis"/>
    <property type="evidence" value="ECO:0007669"/>
    <property type="project" value="UniProtKB-KW"/>
</dbReference>
<dbReference type="GO" id="GO:0008234">
    <property type="term" value="F:cysteine-type peptidase activity"/>
    <property type="evidence" value="ECO:0007669"/>
    <property type="project" value="UniProtKB-KW"/>
</dbReference>
<dbReference type="GO" id="GO:0005615">
    <property type="term" value="C:extracellular space"/>
    <property type="evidence" value="ECO:0007669"/>
    <property type="project" value="TreeGrafter"/>
</dbReference>
<dbReference type="PRINTS" id="PR00705">
    <property type="entry name" value="PAPAIN"/>
</dbReference>
<dbReference type="InterPro" id="IPR018073">
    <property type="entry name" value="Prot_inh_cystat_CS"/>
</dbReference>
<evidence type="ECO:0000256" key="10">
    <source>
        <dbReference type="ARBA" id="ARBA00023180"/>
    </source>
</evidence>
<feature type="compositionally biased region" description="Basic residues" evidence="11">
    <location>
        <begin position="1896"/>
        <end position="1912"/>
    </location>
</feature>
<evidence type="ECO:0000256" key="7">
    <source>
        <dbReference type="ARBA" id="ARBA00022807"/>
    </source>
</evidence>
<evidence type="ECO:0000256" key="6">
    <source>
        <dbReference type="ARBA" id="ARBA00022801"/>
    </source>
</evidence>
<feature type="domain" description="Cystatin" evidence="12">
    <location>
        <begin position="1292"/>
        <end position="1381"/>
    </location>
</feature>
<dbReference type="OrthoDB" id="387093at2759"/>
<feature type="domain" description="Cystatin" evidence="12">
    <location>
        <begin position="1198"/>
        <end position="1285"/>
    </location>
</feature>
<evidence type="ECO:0000256" key="5">
    <source>
        <dbReference type="ARBA" id="ARBA00022729"/>
    </source>
</evidence>
<dbReference type="InterPro" id="IPR000668">
    <property type="entry name" value="Peptidase_C1A_C"/>
</dbReference>
<evidence type="ECO:0008006" key="17">
    <source>
        <dbReference type="Google" id="ProtNLM"/>
    </source>
</evidence>
<dbReference type="GO" id="GO:0004869">
    <property type="term" value="F:cysteine-type endopeptidase inhibitor activity"/>
    <property type="evidence" value="ECO:0007669"/>
    <property type="project" value="UniProtKB-KW"/>
</dbReference>
<dbReference type="PROSITE" id="PS00639">
    <property type="entry name" value="THIOL_PROTEASE_HIS"/>
    <property type="match status" value="1"/>
</dbReference>
<dbReference type="InterPro" id="IPR039417">
    <property type="entry name" value="Peptidase_C1A_papain-like"/>
</dbReference>
<feature type="domain" description="Cystatin" evidence="12">
    <location>
        <begin position="519"/>
        <end position="626"/>
    </location>
</feature>
<feature type="domain" description="Cystatin" evidence="12">
    <location>
        <begin position="1643"/>
        <end position="1742"/>
    </location>
</feature>
<dbReference type="InterPro" id="IPR000010">
    <property type="entry name" value="Cystatin_dom"/>
</dbReference>
<feature type="domain" description="Cystatin" evidence="12">
    <location>
        <begin position="1420"/>
        <end position="1509"/>
    </location>
</feature>
<feature type="compositionally biased region" description="Basic and acidic residues" evidence="11">
    <location>
        <begin position="1040"/>
        <end position="1049"/>
    </location>
</feature>
<comment type="similarity">
    <text evidence="1">Belongs to the cystatin family.</text>
</comment>
<gene>
    <name evidence="15" type="ORF">DGAL_LOCUS7066</name>
</gene>
<keyword evidence="3" id="KW-0646">Protease inhibitor</keyword>
<dbReference type="Proteomes" id="UP000789390">
    <property type="component" value="Unassembled WGS sequence"/>
</dbReference>
<dbReference type="InterPro" id="IPR046350">
    <property type="entry name" value="Cystatin_sf"/>
</dbReference>
<name>A0A8J2RSY1_9CRUS</name>
<feature type="domain" description="Cystatin" evidence="12">
    <location>
        <begin position="929"/>
        <end position="1035"/>
    </location>
</feature>
<evidence type="ECO:0000256" key="1">
    <source>
        <dbReference type="ARBA" id="ARBA00009403"/>
    </source>
</evidence>
<comment type="caution">
    <text evidence="15">The sequence shown here is derived from an EMBL/GenBank/DDBJ whole genome shotgun (WGS) entry which is preliminary data.</text>
</comment>
<dbReference type="PROSITE" id="PS00640">
    <property type="entry name" value="THIOL_PROTEASE_ASN"/>
    <property type="match status" value="1"/>
</dbReference>
<feature type="compositionally biased region" description="Acidic residues" evidence="11">
    <location>
        <begin position="494"/>
        <end position="504"/>
    </location>
</feature>
<evidence type="ECO:0000259" key="13">
    <source>
        <dbReference type="SMART" id="SM00645"/>
    </source>
</evidence>
<proteinExistence type="inferred from homology"/>
<reference evidence="15" key="1">
    <citation type="submission" date="2021-11" db="EMBL/GenBank/DDBJ databases">
        <authorList>
            <person name="Schell T."/>
        </authorList>
    </citation>
    <scope>NUCLEOTIDE SEQUENCE</scope>
    <source>
        <strain evidence="15">M5</strain>
    </source>
</reference>
<dbReference type="InterPro" id="IPR000169">
    <property type="entry name" value="Pept_cys_AS"/>
</dbReference>
<sequence length="2226" mass="246011">MHPSKPESTRKPFEAELLQGKRRDFKKIMIQQQKTRTQKVFILTKTTIDNAYFLSMRSAYPFLTATKHNVGDVDTIKYNTVLNFQKGSIITIREWNIAPVAKEGRNLEVPCRPCDVELKDPTLVAISTFAVNNLLKDAETFGIQNTSSLHKIMDAHVVPASQPSPTQYMLTIELGNNCTSNDETCTGGRHICEVSVLDAPWNEKRVLDEEKTKCADREPNTPPEFIDSTTIATSLPLEDTTTKAIAEKAVVQMGERRGGKHTLKHIGQARKVMMEESNSNLYYLTLYISTTDEDIVNEACEVTMEEALSNSEQTLQSLRCFTTGDNEGADKYGITRVPSEELTTSLIRHAVLASLAIIDAESISAFQFKVIGYSLADSRVSVDSGTRDLELKIGLVPTLCIKRPEEDNEDESKSCTIDQERDPSMCSITLTQWPWVADGYLFSDFDCEPTSYAVIGEELEAYTDDDGSAEEEGAEVEEVSSNAVQSGNRRESVEVEEGETEEEDVKEVEEEVSIARSAPCLGCPSNMDVNSTQVKELANFALTALEDAANSDKVQSIVRIEKATSQVVSGSLYMLTIELVDTNCLRSENTDRSKCQPTEGTHRICTVGIWDQPWLNSKQIREPQCSSPNLTVVRRSIKDSNDGVKTGRSLTPLSPDDEEVKDIAAFALNRLDSFDDNSKKRILVTVVEGTANTEGRSKTFKMKIHVALADCPEGGSANNEACLTSLSGKPQHYLCDIQVLVPLRDSRFVQRRLVNSRCFPIKPTSEMGNNEENKDLVGEGSDSLKHAPHRKTVIGAQESADKTSPYILSVADFATKAISQRSNGNVLNLVRIIRADTQLVAGKKVTLNVEVGFTNCSKADGAEIFCQLDSSQANVICHVTVWDRAWLNDRRVTNMTCDSLSLSFANQEDVAISTEMPVVGLDSGTSTPSIVGGHHVDTMSTEIEAYSDFALAVIEEQSNADEKLKVTKILASSVQIIQGKNIRLSLEVASTSCRKDQPIGDNCAIDESKGFQVCNIQIWDRAWLQEKQVTDLNCQPKPQKSNDRTPKSEDFDESPFSGYVPPTFRLGGDVELINKAPRFGGGNTQRNVPLLGGYSAADPTDPAIMEIANFATQAASSSLNTDASNSAPFKLAKIHSAKKQVVAGVNYKLELEFTRLNESLFCRVIVLEQSWLSIRELTNVTCFPQGFPPSATQRKAKNALGAYRPAAVHDTAVKDAATFAVSAMSEASPNAPFSLMKIKNAARQIASKQVNYKLTMLLLKDKATLICNAVVAEKSSSQLVSSSCRDSKKRRGLEGGYSPSDINDSSVKEMADFATLAISQSTNAGALSVVKILSAETQVVSGRNYKITLQMQGDAGVQTCSVIVYDQSWTKTRKLTSFKCQDPTKSRVSRQLQIRPRRPVPLSSPVRPNNSELSIQPPSHCIGGYCPIDPNEKAVKEMANFAAISLSRSMNSVPLKLVKVRFAERQVVAGFNYRLDLEFIEPRGTVLCKVVVFDQAWTSTRELSQMQCELAAPPIQPVTKEEIVTKTTIKTLEPETDETLDSATQPGAYISIDLSDEQVGELATFATTLLSHARNAGDLTLVKISSASKQVSGGPNYQLGLQLASVDGTNMMCDVGVYSQGNARQLTYSSCLPITRRKRSSDQMTGGVTSMDIHSPKIKELSDFAVSAISLRSNEPNAPSKVRVLSASKQVVSGMMYTLEIELNFVDCQQDSEACTRRQICNVFIWEQPWLKKREITKLTCKEQNTKTSSDLKSSFSRRHLLGGITPADPSSEEIKGHAAFALQAIQAQSNSRNLLNIVRIKNAGTQTVAGKKVYLTVEVGQTKCAKSSNETIRACSFDGKTERQLCKIEIWTQPWLNERKVTNLKCAVLGISEKCTSKMCKRSRRSIDNALSTHSTHHHHHHHHHQKNFKKNRRLKHMTAFRSYAKQFNKIYKTWEEFEHRYKIYRANQEKIQLLNRYEMGTAVYGDTPFSDWSAAEYKTHLAGFNPSLRQSNVRLPQAVIPKMDLPDEFDWRNHSVVTPVKDQGSCGSCWAFSVTGNVEGIYAVRTGELLSLSEQELVDCDKLDSGCNGGLPENAYKAIHELGGLETESDYPYNGHENKCKYDSNITRVQVTGGVEISTNETEMAQWLVQNGPISIGINANAMQYYRGGVSHPWKVLCRPGGIDHGVLIVGYGVSHYTKFNKTLPYWIVKNSWGTHWGEQGFYRVFRGDGTCGLNQMCTSATLD</sequence>
<feature type="compositionally biased region" description="Acidic residues" evidence="11">
    <location>
        <begin position="463"/>
        <end position="478"/>
    </location>
</feature>
<dbReference type="InterPro" id="IPR025661">
    <property type="entry name" value="Pept_asp_AS"/>
</dbReference>
<dbReference type="CDD" id="cd02248">
    <property type="entry name" value="Peptidase_C1A"/>
    <property type="match status" value="1"/>
</dbReference>
<dbReference type="SMART" id="SM00043">
    <property type="entry name" value="CY"/>
    <property type="match status" value="10"/>
</dbReference>
<keyword evidence="9" id="KW-1015">Disulfide bond</keyword>
<evidence type="ECO:0000256" key="3">
    <source>
        <dbReference type="ARBA" id="ARBA00022690"/>
    </source>
</evidence>
<evidence type="ECO:0000256" key="11">
    <source>
        <dbReference type="SAM" id="MobiDB-lite"/>
    </source>
</evidence>
<evidence type="ECO:0000256" key="4">
    <source>
        <dbReference type="ARBA" id="ARBA00022704"/>
    </source>
</evidence>
<dbReference type="Pfam" id="PF00031">
    <property type="entry name" value="Cystatin"/>
    <property type="match status" value="5"/>
</dbReference>
<dbReference type="Gene3D" id="3.10.450.10">
    <property type="match status" value="11"/>
</dbReference>
<feature type="domain" description="Cystatin" evidence="12">
    <location>
        <begin position="1544"/>
        <end position="1632"/>
    </location>
</feature>